<evidence type="ECO:0000313" key="3">
    <source>
        <dbReference type="Proteomes" id="UP001152049"/>
    </source>
</evidence>
<organism evidence="2 3">
    <name type="scientific">Fusarium torreyae</name>
    <dbReference type="NCBI Taxonomy" id="1237075"/>
    <lineage>
        <taxon>Eukaryota</taxon>
        <taxon>Fungi</taxon>
        <taxon>Dikarya</taxon>
        <taxon>Ascomycota</taxon>
        <taxon>Pezizomycotina</taxon>
        <taxon>Sordariomycetes</taxon>
        <taxon>Hypocreomycetidae</taxon>
        <taxon>Hypocreales</taxon>
        <taxon>Nectriaceae</taxon>
        <taxon>Fusarium</taxon>
    </lineage>
</organism>
<evidence type="ECO:0000256" key="1">
    <source>
        <dbReference type="SAM" id="MobiDB-lite"/>
    </source>
</evidence>
<dbReference type="OrthoDB" id="5985073at2759"/>
<keyword evidence="3" id="KW-1185">Reference proteome</keyword>
<dbReference type="Proteomes" id="UP001152049">
    <property type="component" value="Unassembled WGS sequence"/>
</dbReference>
<evidence type="ECO:0000313" key="2">
    <source>
        <dbReference type="EMBL" id="KAJ4250123.1"/>
    </source>
</evidence>
<name>A0A9W8VA02_9HYPO</name>
<reference evidence="2" key="1">
    <citation type="submission" date="2022-09" db="EMBL/GenBank/DDBJ databases">
        <title>Fusarium specimens isolated from Avocado Roots.</title>
        <authorList>
            <person name="Stajich J."/>
            <person name="Roper C."/>
            <person name="Heimlech-Rivalta G."/>
        </authorList>
    </citation>
    <scope>NUCLEOTIDE SEQUENCE</scope>
    <source>
        <strain evidence="2">CF00136</strain>
    </source>
</reference>
<dbReference type="EMBL" id="JAOQAZ010000031">
    <property type="protein sequence ID" value="KAJ4250123.1"/>
    <property type="molecule type" value="Genomic_DNA"/>
</dbReference>
<feature type="compositionally biased region" description="Low complexity" evidence="1">
    <location>
        <begin position="8"/>
        <end position="26"/>
    </location>
</feature>
<feature type="compositionally biased region" description="Basic and acidic residues" evidence="1">
    <location>
        <begin position="37"/>
        <end position="51"/>
    </location>
</feature>
<sequence length="80" mass="8345">MYFTIRLPSDSASTADATSAQPTAQPSFDPDSDTEDASAKRRSEAVPKRSASDQNINVGGVNRCAGGISNPNLKSATKKS</sequence>
<gene>
    <name evidence="2" type="ORF">NW762_011933</name>
</gene>
<feature type="compositionally biased region" description="Polar residues" evidence="1">
    <location>
        <begin position="69"/>
        <end position="80"/>
    </location>
</feature>
<proteinExistence type="predicted"/>
<feature type="region of interest" description="Disordered" evidence="1">
    <location>
        <begin position="1"/>
        <end position="80"/>
    </location>
</feature>
<accession>A0A9W8VA02</accession>
<dbReference type="AlphaFoldDB" id="A0A9W8VA02"/>
<protein>
    <submittedName>
        <fullName evidence="2">Uncharacterized protein</fullName>
    </submittedName>
</protein>
<comment type="caution">
    <text evidence="2">The sequence shown here is derived from an EMBL/GenBank/DDBJ whole genome shotgun (WGS) entry which is preliminary data.</text>
</comment>